<evidence type="ECO:0000313" key="2">
    <source>
        <dbReference type="EMBL" id="CRZ06611.1"/>
    </source>
</evidence>
<dbReference type="EMBL" id="HACM01006169">
    <property type="protein sequence ID" value="CRZ06611.1"/>
    <property type="molecule type" value="Transcribed_RNA"/>
</dbReference>
<feature type="chain" id="PRO_5005222884" evidence="1">
    <location>
        <begin position="17"/>
        <end position="160"/>
    </location>
</feature>
<reference evidence="2" key="1">
    <citation type="submission" date="2015-04" db="EMBL/GenBank/DDBJ databases">
        <title>The genome sequence of the plant pathogenic Rhizarian Plasmodiophora brassicae reveals insights in its biotrophic life cycle and the origin of chitin synthesis.</title>
        <authorList>
            <person name="Schwelm A."/>
            <person name="Fogelqvist J."/>
            <person name="Knaust A."/>
            <person name="Julke S."/>
            <person name="Lilja T."/>
            <person name="Dhandapani V."/>
            <person name="Bonilla-Rosso G."/>
            <person name="Karlsson M."/>
            <person name="Shevchenko A."/>
            <person name="Choi S.R."/>
            <person name="Kim H.G."/>
            <person name="Park J.Y."/>
            <person name="Lim Y.P."/>
            <person name="Ludwig-Muller J."/>
            <person name="Dixelius C."/>
        </authorList>
    </citation>
    <scope>NUCLEOTIDE SEQUENCE</scope>
    <source>
        <tissue evidence="2">Potato root galls</tissue>
    </source>
</reference>
<evidence type="ECO:0000256" key="1">
    <source>
        <dbReference type="SAM" id="SignalP"/>
    </source>
</evidence>
<proteinExistence type="predicted"/>
<accession>A0A0H5QY84</accession>
<feature type="signal peptide" evidence="1">
    <location>
        <begin position="1"/>
        <end position="16"/>
    </location>
</feature>
<keyword evidence="1" id="KW-0732">Signal</keyword>
<protein>
    <submittedName>
        <fullName evidence="2">Uncharacterized protein</fullName>
    </submittedName>
</protein>
<dbReference type="AlphaFoldDB" id="A0A0H5QY84"/>
<sequence length="160" mass="18274">ILNIFCFDCFISFAIGVSSHRQGCVLYHAKPEYSWPPLEFTSPQYLTLVKIDMGRQNWGWRELRLQKPEYVAMRAEHSVHPACDRCVILHQAELQGVPGVLCHSSVFRRTGGGDLHAKYSVRKVNAAEYGKANKFQQQGGVSLRVSICLDGRAKYIIWRY</sequence>
<organism evidence="2">
    <name type="scientific">Spongospora subterranea</name>
    <dbReference type="NCBI Taxonomy" id="70186"/>
    <lineage>
        <taxon>Eukaryota</taxon>
        <taxon>Sar</taxon>
        <taxon>Rhizaria</taxon>
        <taxon>Endomyxa</taxon>
        <taxon>Phytomyxea</taxon>
        <taxon>Plasmodiophorida</taxon>
        <taxon>Plasmodiophoridae</taxon>
        <taxon>Spongospora</taxon>
    </lineage>
</organism>
<name>A0A0H5QY84_9EUKA</name>
<feature type="non-terminal residue" evidence="2">
    <location>
        <position position="1"/>
    </location>
</feature>